<dbReference type="EMBL" id="ANIN01000001">
    <property type="protein sequence ID" value="ELA09091.1"/>
    <property type="molecule type" value="Genomic_DNA"/>
</dbReference>
<evidence type="ECO:0000313" key="13">
    <source>
        <dbReference type="EMBL" id="ELA09091.1"/>
    </source>
</evidence>
<keyword evidence="11" id="KW-0998">Cell outer membrane</keyword>
<evidence type="ECO:0000313" key="14">
    <source>
        <dbReference type="Proteomes" id="UP000023795"/>
    </source>
</evidence>
<comment type="subcellular location">
    <subcellularLocation>
        <location evidence="1">Cell outer membrane</location>
        <topology evidence="1">Lipid-anchor</topology>
    </subcellularLocation>
</comment>
<keyword evidence="12 13" id="KW-0449">Lipoprotein</keyword>
<dbReference type="InterPro" id="IPR004565">
    <property type="entry name" value="OM_lipoprot_LolB"/>
</dbReference>
<dbReference type="Proteomes" id="UP000023795">
    <property type="component" value="Unassembled WGS sequence"/>
</dbReference>
<evidence type="ECO:0000256" key="5">
    <source>
        <dbReference type="ARBA" id="ARBA00022448"/>
    </source>
</evidence>
<accession>L2F8M6</accession>
<evidence type="ECO:0000256" key="3">
    <source>
        <dbReference type="ARBA" id="ARBA00011245"/>
    </source>
</evidence>
<proteinExistence type="inferred from homology"/>
<dbReference type="SUPFAM" id="SSF89392">
    <property type="entry name" value="Prokaryotic lipoproteins and lipoprotein localization factors"/>
    <property type="match status" value="1"/>
</dbReference>
<dbReference type="GO" id="GO:0009279">
    <property type="term" value="C:cell outer membrane"/>
    <property type="evidence" value="ECO:0007669"/>
    <property type="project" value="UniProtKB-SubCell"/>
</dbReference>
<evidence type="ECO:0000256" key="11">
    <source>
        <dbReference type="ARBA" id="ARBA00023237"/>
    </source>
</evidence>
<evidence type="ECO:0000256" key="8">
    <source>
        <dbReference type="ARBA" id="ARBA00023136"/>
    </source>
</evidence>
<keyword evidence="10" id="KW-0143">Chaperone</keyword>
<dbReference type="OrthoDB" id="9797618at2"/>
<evidence type="ECO:0000256" key="4">
    <source>
        <dbReference type="ARBA" id="ARBA00016202"/>
    </source>
</evidence>
<dbReference type="GO" id="GO:0015031">
    <property type="term" value="P:protein transport"/>
    <property type="evidence" value="ECO:0007669"/>
    <property type="project" value="UniProtKB-KW"/>
</dbReference>
<keyword evidence="14" id="KW-1185">Reference proteome</keyword>
<evidence type="ECO:0000256" key="10">
    <source>
        <dbReference type="ARBA" id="ARBA00023186"/>
    </source>
</evidence>
<evidence type="ECO:0000256" key="9">
    <source>
        <dbReference type="ARBA" id="ARBA00023139"/>
    </source>
</evidence>
<evidence type="ECO:0000256" key="2">
    <source>
        <dbReference type="ARBA" id="ARBA00009696"/>
    </source>
</evidence>
<comment type="caution">
    <text evidence="13">The sequence shown here is derived from an EMBL/GenBank/DDBJ whole genome shotgun (WGS) entry which is preliminary data.</text>
</comment>
<dbReference type="Gene3D" id="2.50.20.10">
    <property type="entry name" value="Lipoprotein localisation LolA/LolB/LppX"/>
    <property type="match status" value="1"/>
</dbReference>
<dbReference type="AlphaFoldDB" id="L2F8M6"/>
<dbReference type="eggNOG" id="COG3017">
    <property type="taxonomic scope" value="Bacteria"/>
</dbReference>
<dbReference type="RefSeq" id="WP_009766911.1">
    <property type="nucleotide sequence ID" value="NZ_ANIN01000001.1"/>
</dbReference>
<keyword evidence="8" id="KW-0472">Membrane</keyword>
<protein>
    <recommendedName>
        <fullName evidence="4">Outer-membrane lipoprotein LolB</fullName>
    </recommendedName>
</protein>
<dbReference type="Pfam" id="PF03550">
    <property type="entry name" value="LolB"/>
    <property type="match status" value="1"/>
</dbReference>
<name>L2F8M6_9GAMM</name>
<dbReference type="PATRIC" id="fig|1230338.3.peg.386"/>
<keyword evidence="5" id="KW-0813">Transport</keyword>
<dbReference type="PROSITE" id="PS51257">
    <property type="entry name" value="PROKAR_LIPOPROTEIN"/>
    <property type="match status" value="1"/>
</dbReference>
<reference evidence="13 14" key="1">
    <citation type="journal article" date="2013" name="Genome Announc.">
        <title>Genome Sequence of Moraxella macacae 0408225, a Novel Bacterial Species Isolated from a Cynomolgus Macaque with Epistaxis.</title>
        <authorList>
            <person name="Ladner J.T."/>
            <person name="Whitehouse C.A."/>
            <person name="Koroleva G.I."/>
            <person name="Palacios G.F."/>
        </authorList>
    </citation>
    <scope>NUCLEOTIDE SEQUENCE [LARGE SCALE GENOMIC DNA]</scope>
    <source>
        <strain evidence="13 14">0408225</strain>
    </source>
</reference>
<comment type="similarity">
    <text evidence="2">Belongs to the LolB family.</text>
</comment>
<dbReference type="InterPro" id="IPR029046">
    <property type="entry name" value="LolA/LolB/LppX"/>
</dbReference>
<keyword evidence="7" id="KW-0653">Protein transport</keyword>
<dbReference type="NCBIfam" id="TIGR00548">
    <property type="entry name" value="lolB"/>
    <property type="match status" value="1"/>
</dbReference>
<dbReference type="STRING" id="1230338.MOMA_01750"/>
<organism evidence="13 14">
    <name type="scientific">Moraxella macacae 0408225</name>
    <dbReference type="NCBI Taxonomy" id="1230338"/>
    <lineage>
        <taxon>Bacteria</taxon>
        <taxon>Pseudomonadati</taxon>
        <taxon>Pseudomonadota</taxon>
        <taxon>Gammaproteobacteria</taxon>
        <taxon>Moraxellales</taxon>
        <taxon>Moraxellaceae</taxon>
        <taxon>Moraxella</taxon>
    </lineage>
</organism>
<comment type="subunit">
    <text evidence="3">Monomer.</text>
</comment>
<evidence type="ECO:0000256" key="1">
    <source>
        <dbReference type="ARBA" id="ARBA00004459"/>
    </source>
</evidence>
<evidence type="ECO:0000256" key="6">
    <source>
        <dbReference type="ARBA" id="ARBA00022729"/>
    </source>
</evidence>
<keyword evidence="9" id="KW-0564">Palmitate</keyword>
<dbReference type="CDD" id="cd16326">
    <property type="entry name" value="LolB"/>
    <property type="match status" value="1"/>
</dbReference>
<evidence type="ECO:0000256" key="12">
    <source>
        <dbReference type="ARBA" id="ARBA00023288"/>
    </source>
</evidence>
<sequence length="219" mass="24102">MKNHQILFACFGLSLLTACQSQQLLNKQTVNKQIVNNQATPVAKTTYPVLDSSMPDSSMSKPVVIENQTPKNFHINGKIGLTTPTQAGSAFYAWTQRAKNFAIELSGVLNAGQTNITFNSKTATLTNATGKMTADNPEELLQKATGWQAPISQLSYWVMGEPAPSDSEHQSDDFNRLTVAKNGEWVANFSYKNTENLPNRVTMHHPGGYKVVLTINRLD</sequence>
<gene>
    <name evidence="13" type="ORF">MOMA_01750</name>
</gene>
<keyword evidence="6" id="KW-0732">Signal</keyword>
<evidence type="ECO:0000256" key="7">
    <source>
        <dbReference type="ARBA" id="ARBA00022927"/>
    </source>
</evidence>